<feature type="compositionally biased region" description="Polar residues" evidence="2">
    <location>
        <begin position="353"/>
        <end position="365"/>
    </location>
</feature>
<feature type="region of interest" description="Disordered" evidence="2">
    <location>
        <begin position="353"/>
        <end position="398"/>
    </location>
</feature>
<evidence type="ECO:0000256" key="1">
    <source>
        <dbReference type="SAM" id="Coils"/>
    </source>
</evidence>
<comment type="caution">
    <text evidence="3">The sequence shown here is derived from an EMBL/GenBank/DDBJ whole genome shotgun (WGS) entry which is preliminary data.</text>
</comment>
<dbReference type="Proteomes" id="UP000054988">
    <property type="component" value="Unassembled WGS sequence"/>
</dbReference>
<evidence type="ECO:0000313" key="4">
    <source>
        <dbReference type="Proteomes" id="UP000054988"/>
    </source>
</evidence>
<evidence type="ECO:0000256" key="2">
    <source>
        <dbReference type="SAM" id="MobiDB-lite"/>
    </source>
</evidence>
<organism evidence="3 4">
    <name type="scientific">Moniliophthora roreri</name>
    <name type="common">Frosty pod rot fungus</name>
    <name type="synonym">Monilia roreri</name>
    <dbReference type="NCBI Taxonomy" id="221103"/>
    <lineage>
        <taxon>Eukaryota</taxon>
        <taxon>Fungi</taxon>
        <taxon>Dikarya</taxon>
        <taxon>Basidiomycota</taxon>
        <taxon>Agaricomycotina</taxon>
        <taxon>Agaricomycetes</taxon>
        <taxon>Agaricomycetidae</taxon>
        <taxon>Agaricales</taxon>
        <taxon>Marasmiineae</taxon>
        <taxon>Marasmiaceae</taxon>
        <taxon>Moniliophthora</taxon>
    </lineage>
</organism>
<reference evidence="3 4" key="1">
    <citation type="submission" date="2015-12" db="EMBL/GenBank/DDBJ databases">
        <title>Draft genome sequence of Moniliophthora roreri, the causal agent of frosty pod rot of cacao.</title>
        <authorList>
            <person name="Aime M.C."/>
            <person name="Diaz-Valderrama J.R."/>
            <person name="Kijpornyongpan T."/>
            <person name="Phillips-Mora W."/>
        </authorList>
    </citation>
    <scope>NUCLEOTIDE SEQUENCE [LARGE SCALE GENOMIC DNA]</scope>
    <source>
        <strain evidence="3 4">MCA 2952</strain>
    </source>
</reference>
<dbReference type="AlphaFoldDB" id="A0A0W0F4V6"/>
<proteinExistence type="predicted"/>
<sequence length="398" mass="44927">MTKPKSQPTDRSSSSISINDDDSDSSSDSVAASTHRPNKSTGRQLTQRTGRAINVNLKDKFTQNTADQAAATESINEIREELLVCLTGSNRRSKKKTSEDQFISLLSPLFNVICHRDKIDELQTDLGTVKATIAENQVTLKKHKEKTKARLDKYEARISEAEQLREELEVAKKEAASVSTSLTLCQRLKAEMVKLPTFEGPRIHWDKLKPISFIRLNACFSMGWQRQFKEGFDKVCTSSFKGTAKKHLYFPGRTFFAVTGSADIFYAGTYEIIRPNVFEAYPRGVEYNNSFFHDFGMALHRVSYSVVDSQIQKPMLRKDEIKDLVASGDIKLEFIGLKCVSFNHDVYRSATSATPIAEPENSQTGFERPREYTRESASGGFIRQDGSGSSRFKRKRHD</sequence>
<feature type="coiled-coil region" evidence="1">
    <location>
        <begin position="144"/>
        <end position="181"/>
    </location>
</feature>
<keyword evidence="1" id="KW-0175">Coiled coil</keyword>
<dbReference type="EMBL" id="LATX01002333">
    <property type="protein sequence ID" value="KTB31336.1"/>
    <property type="molecule type" value="Genomic_DNA"/>
</dbReference>
<evidence type="ECO:0000313" key="3">
    <source>
        <dbReference type="EMBL" id="KTB31336.1"/>
    </source>
</evidence>
<feature type="compositionally biased region" description="Polar residues" evidence="2">
    <location>
        <begin position="39"/>
        <end position="49"/>
    </location>
</feature>
<gene>
    <name evidence="3" type="ORF">WG66_16085</name>
</gene>
<accession>A0A0W0F4V6</accession>
<feature type="region of interest" description="Disordered" evidence="2">
    <location>
        <begin position="1"/>
        <end position="51"/>
    </location>
</feature>
<protein>
    <submittedName>
        <fullName evidence="3">Uncharacterized protein</fullName>
    </submittedName>
</protein>
<name>A0A0W0F4V6_MONRR</name>
<feature type="compositionally biased region" description="Polar residues" evidence="2">
    <location>
        <begin position="1"/>
        <end position="11"/>
    </location>
</feature>